<evidence type="ECO:0000256" key="10">
    <source>
        <dbReference type="SAM" id="Phobius"/>
    </source>
</evidence>
<sequence length="233" mass="27147">MFGILGVIHSSLPFGGIYFPGQEKYYYFIAIFQLIGMYLNSVCNGTIDCVSVILMQLASNQFDVLKAHLKNIKYTDDKDVSKKIKTQIGFHQEILEYCELVEELLNYGILAQFLCSAISICFTLLQLIMIPYNFKMSIILLYLTCILCQLWMYCWFGHLVLVKSSEVIDACYMSEWYKCHPRMKSFFFLIMERSKKPTYFTAGKFFILSLTTFVTILKSSYSYFAVLQRMYEG</sequence>
<evidence type="ECO:0000256" key="2">
    <source>
        <dbReference type="ARBA" id="ARBA00022475"/>
    </source>
</evidence>
<accession>A0ABM1MHS5</accession>
<dbReference type="Pfam" id="PF02949">
    <property type="entry name" value="7tm_6"/>
    <property type="match status" value="1"/>
</dbReference>
<organism evidence="11 12">
    <name type="scientific">Nicrophorus vespilloides</name>
    <name type="common">Boreal carrion beetle</name>
    <dbReference type="NCBI Taxonomy" id="110193"/>
    <lineage>
        <taxon>Eukaryota</taxon>
        <taxon>Metazoa</taxon>
        <taxon>Ecdysozoa</taxon>
        <taxon>Arthropoda</taxon>
        <taxon>Hexapoda</taxon>
        <taxon>Insecta</taxon>
        <taxon>Pterygota</taxon>
        <taxon>Neoptera</taxon>
        <taxon>Endopterygota</taxon>
        <taxon>Coleoptera</taxon>
        <taxon>Polyphaga</taxon>
        <taxon>Staphyliniformia</taxon>
        <taxon>Silphidae</taxon>
        <taxon>Nicrophorinae</taxon>
        <taxon>Nicrophorus</taxon>
    </lineage>
</organism>
<evidence type="ECO:0000256" key="3">
    <source>
        <dbReference type="ARBA" id="ARBA00022606"/>
    </source>
</evidence>
<dbReference type="PANTHER" id="PTHR21137:SF35">
    <property type="entry name" value="ODORANT RECEPTOR 19A-RELATED"/>
    <property type="match status" value="1"/>
</dbReference>
<keyword evidence="11" id="KW-1185">Reference proteome</keyword>
<evidence type="ECO:0000256" key="6">
    <source>
        <dbReference type="ARBA" id="ARBA00022989"/>
    </source>
</evidence>
<protein>
    <submittedName>
        <fullName evidence="12">Odorant receptor 94a-like</fullName>
    </submittedName>
</protein>
<proteinExistence type="predicted"/>
<dbReference type="RefSeq" id="XP_017774125.1">
    <property type="nucleotide sequence ID" value="XM_017918636.1"/>
</dbReference>
<evidence type="ECO:0000313" key="12">
    <source>
        <dbReference type="RefSeq" id="XP_017774125.1"/>
    </source>
</evidence>
<gene>
    <name evidence="12" type="primary">LOC108560915</name>
</gene>
<keyword evidence="8" id="KW-0675">Receptor</keyword>
<keyword evidence="3" id="KW-0716">Sensory transduction</keyword>
<keyword evidence="7 10" id="KW-0472">Membrane</keyword>
<keyword evidence="6 10" id="KW-1133">Transmembrane helix</keyword>
<keyword evidence="9" id="KW-0807">Transducer</keyword>
<feature type="transmembrane region" description="Helical" evidence="10">
    <location>
        <begin position="139"/>
        <end position="158"/>
    </location>
</feature>
<evidence type="ECO:0000256" key="9">
    <source>
        <dbReference type="ARBA" id="ARBA00023224"/>
    </source>
</evidence>
<evidence type="ECO:0000256" key="7">
    <source>
        <dbReference type="ARBA" id="ARBA00023136"/>
    </source>
</evidence>
<evidence type="ECO:0000313" key="11">
    <source>
        <dbReference type="Proteomes" id="UP000695000"/>
    </source>
</evidence>
<feature type="transmembrane region" description="Helical" evidence="10">
    <location>
        <begin position="109"/>
        <end position="132"/>
    </location>
</feature>
<comment type="subcellular location">
    <subcellularLocation>
        <location evidence="1">Cell membrane</location>
        <topology evidence="1">Multi-pass membrane protein</topology>
    </subcellularLocation>
</comment>
<reference evidence="12" key="1">
    <citation type="submission" date="2025-08" db="UniProtKB">
        <authorList>
            <consortium name="RefSeq"/>
        </authorList>
    </citation>
    <scope>IDENTIFICATION</scope>
    <source>
        <tissue evidence="12">Whole Larva</tissue>
    </source>
</reference>
<dbReference type="GeneID" id="108560915"/>
<evidence type="ECO:0000256" key="1">
    <source>
        <dbReference type="ARBA" id="ARBA00004651"/>
    </source>
</evidence>
<evidence type="ECO:0000256" key="8">
    <source>
        <dbReference type="ARBA" id="ARBA00023170"/>
    </source>
</evidence>
<feature type="transmembrane region" description="Helical" evidence="10">
    <location>
        <begin position="25"/>
        <end position="47"/>
    </location>
</feature>
<evidence type="ECO:0000256" key="5">
    <source>
        <dbReference type="ARBA" id="ARBA00022725"/>
    </source>
</evidence>
<keyword evidence="5" id="KW-0552">Olfaction</keyword>
<feature type="transmembrane region" description="Helical" evidence="10">
    <location>
        <begin position="205"/>
        <end position="227"/>
    </location>
</feature>
<evidence type="ECO:0000256" key="4">
    <source>
        <dbReference type="ARBA" id="ARBA00022692"/>
    </source>
</evidence>
<keyword evidence="2" id="KW-1003">Cell membrane</keyword>
<name>A0ABM1MHS5_NICVS</name>
<dbReference type="InterPro" id="IPR004117">
    <property type="entry name" value="7tm6_olfct_rcpt"/>
</dbReference>
<dbReference type="PANTHER" id="PTHR21137">
    <property type="entry name" value="ODORANT RECEPTOR"/>
    <property type="match status" value="1"/>
</dbReference>
<dbReference type="Proteomes" id="UP000695000">
    <property type="component" value="Unplaced"/>
</dbReference>
<keyword evidence="4 10" id="KW-0812">Transmembrane</keyword>